<evidence type="ECO:0000313" key="11">
    <source>
        <dbReference type="EMBL" id="KAF6140636.1"/>
    </source>
</evidence>
<evidence type="ECO:0000313" key="12">
    <source>
        <dbReference type="Proteomes" id="UP000541444"/>
    </source>
</evidence>
<keyword evidence="9" id="KW-0503">Monooxygenase</keyword>
<dbReference type="GO" id="GO:0016705">
    <property type="term" value="F:oxidoreductase activity, acting on paired donors, with incorporation or reduction of molecular oxygen"/>
    <property type="evidence" value="ECO:0007669"/>
    <property type="project" value="InterPro"/>
</dbReference>
<dbReference type="GO" id="GO:0005506">
    <property type="term" value="F:iron ion binding"/>
    <property type="evidence" value="ECO:0007669"/>
    <property type="project" value="InterPro"/>
</dbReference>
<dbReference type="GO" id="GO:0020037">
    <property type="term" value="F:heme binding"/>
    <property type="evidence" value="ECO:0007669"/>
    <property type="project" value="InterPro"/>
</dbReference>
<evidence type="ECO:0000256" key="9">
    <source>
        <dbReference type="ARBA" id="ARBA00023033"/>
    </source>
</evidence>
<keyword evidence="12" id="KW-1185">Reference proteome</keyword>
<dbReference type="PANTHER" id="PTHR24282">
    <property type="entry name" value="CYTOCHROME P450 FAMILY MEMBER"/>
    <property type="match status" value="1"/>
</dbReference>
<accession>A0A7J7LD90</accession>
<dbReference type="EMBL" id="JACGCM010002358">
    <property type="protein sequence ID" value="KAF6140636.1"/>
    <property type="molecule type" value="Genomic_DNA"/>
</dbReference>
<evidence type="ECO:0000256" key="1">
    <source>
        <dbReference type="ARBA" id="ARBA00004370"/>
    </source>
</evidence>
<dbReference type="InterPro" id="IPR036396">
    <property type="entry name" value="Cyt_P450_sf"/>
</dbReference>
<dbReference type="SUPFAM" id="SSF48264">
    <property type="entry name" value="Cytochrome P450"/>
    <property type="match status" value="1"/>
</dbReference>
<keyword evidence="3" id="KW-0349">Heme</keyword>
<dbReference type="AlphaFoldDB" id="A0A7J7LD90"/>
<keyword evidence="10" id="KW-0472">Membrane</keyword>
<protein>
    <submittedName>
        <fullName evidence="11">Uncharacterized protein</fullName>
    </submittedName>
</protein>
<dbReference type="GO" id="GO:0016020">
    <property type="term" value="C:membrane"/>
    <property type="evidence" value="ECO:0007669"/>
    <property type="project" value="UniProtKB-SubCell"/>
</dbReference>
<dbReference type="Gene3D" id="1.20.120.990">
    <property type="entry name" value="Glycosyltransferase family 88, C-terminal domain"/>
    <property type="match status" value="1"/>
</dbReference>
<keyword evidence="4" id="KW-0812">Transmembrane</keyword>
<keyword evidence="5" id="KW-0479">Metal-binding</keyword>
<sequence length="133" mass="15148">MGGKVSRKGSCELDVAPEFQTLSGNVISLAAFGCSFKEGSRILELQKDQTKLFMRELYSGKSIKSRFIPTKESKKIVEICEKIRMLFREFIEMRKKSFGTGNTKNNDLLGLLLESNLNEESITQRAGRLQWMM</sequence>
<evidence type="ECO:0000256" key="3">
    <source>
        <dbReference type="ARBA" id="ARBA00022617"/>
    </source>
</evidence>
<dbReference type="GO" id="GO:0004497">
    <property type="term" value="F:monooxygenase activity"/>
    <property type="evidence" value="ECO:0007669"/>
    <property type="project" value="UniProtKB-KW"/>
</dbReference>
<dbReference type="Proteomes" id="UP000541444">
    <property type="component" value="Unassembled WGS sequence"/>
</dbReference>
<dbReference type="InterPro" id="IPR050665">
    <property type="entry name" value="Cytochrome_P450_Monooxygen"/>
</dbReference>
<keyword evidence="8" id="KW-0408">Iron</keyword>
<evidence type="ECO:0000256" key="4">
    <source>
        <dbReference type="ARBA" id="ARBA00022692"/>
    </source>
</evidence>
<dbReference type="GO" id="GO:0044550">
    <property type="term" value="P:secondary metabolite biosynthetic process"/>
    <property type="evidence" value="ECO:0007669"/>
    <property type="project" value="UniProtKB-ARBA"/>
</dbReference>
<evidence type="ECO:0000256" key="8">
    <source>
        <dbReference type="ARBA" id="ARBA00023004"/>
    </source>
</evidence>
<reference evidence="11 12" key="1">
    <citation type="journal article" date="2020" name="IScience">
        <title>Genome Sequencing of the Endangered Kingdonia uniflora (Circaeasteraceae, Ranunculales) Reveals Potential Mechanisms of Evolutionary Specialization.</title>
        <authorList>
            <person name="Sun Y."/>
            <person name="Deng T."/>
            <person name="Zhang A."/>
            <person name="Moore M.J."/>
            <person name="Landis J.B."/>
            <person name="Lin N."/>
            <person name="Zhang H."/>
            <person name="Zhang X."/>
            <person name="Huang J."/>
            <person name="Zhang X."/>
            <person name="Sun H."/>
            <person name="Wang H."/>
        </authorList>
    </citation>
    <scope>NUCLEOTIDE SEQUENCE [LARGE SCALE GENOMIC DNA]</scope>
    <source>
        <strain evidence="11">TB1705</strain>
        <tissue evidence="11">Leaf</tissue>
    </source>
</reference>
<dbReference type="PANTHER" id="PTHR24282:SF255">
    <property type="entry name" value="CYTOCHROME P450 72A11-RELATED"/>
    <property type="match status" value="1"/>
</dbReference>
<dbReference type="PROSITE" id="PS51257">
    <property type="entry name" value="PROKAR_LIPOPROTEIN"/>
    <property type="match status" value="1"/>
</dbReference>
<keyword evidence="6" id="KW-1133">Transmembrane helix</keyword>
<dbReference type="Pfam" id="PF00067">
    <property type="entry name" value="p450"/>
    <property type="match status" value="1"/>
</dbReference>
<proteinExistence type="inferred from homology"/>
<evidence type="ECO:0000256" key="6">
    <source>
        <dbReference type="ARBA" id="ARBA00022989"/>
    </source>
</evidence>
<evidence type="ECO:0000256" key="2">
    <source>
        <dbReference type="ARBA" id="ARBA00010617"/>
    </source>
</evidence>
<evidence type="ECO:0000256" key="5">
    <source>
        <dbReference type="ARBA" id="ARBA00022723"/>
    </source>
</evidence>
<organism evidence="11 12">
    <name type="scientific">Kingdonia uniflora</name>
    <dbReference type="NCBI Taxonomy" id="39325"/>
    <lineage>
        <taxon>Eukaryota</taxon>
        <taxon>Viridiplantae</taxon>
        <taxon>Streptophyta</taxon>
        <taxon>Embryophyta</taxon>
        <taxon>Tracheophyta</taxon>
        <taxon>Spermatophyta</taxon>
        <taxon>Magnoliopsida</taxon>
        <taxon>Ranunculales</taxon>
        <taxon>Circaeasteraceae</taxon>
        <taxon>Kingdonia</taxon>
    </lineage>
</organism>
<dbReference type="OrthoDB" id="1470350at2759"/>
<gene>
    <name evidence="11" type="ORF">GIB67_013929</name>
</gene>
<comment type="similarity">
    <text evidence="2">Belongs to the cytochrome P450 family.</text>
</comment>
<evidence type="ECO:0000256" key="7">
    <source>
        <dbReference type="ARBA" id="ARBA00023002"/>
    </source>
</evidence>
<evidence type="ECO:0000256" key="10">
    <source>
        <dbReference type="ARBA" id="ARBA00023136"/>
    </source>
</evidence>
<dbReference type="InterPro" id="IPR001128">
    <property type="entry name" value="Cyt_P450"/>
</dbReference>
<comment type="caution">
    <text evidence="11">The sequence shown here is derived from an EMBL/GenBank/DDBJ whole genome shotgun (WGS) entry which is preliminary data.</text>
</comment>
<name>A0A7J7LD90_9MAGN</name>
<comment type="subcellular location">
    <subcellularLocation>
        <location evidence="1">Membrane</location>
    </subcellularLocation>
</comment>
<keyword evidence="7" id="KW-0560">Oxidoreductase</keyword>